<organism evidence="6 7">
    <name type="scientific">Paenibacillus solisilvae</name>
    <dbReference type="NCBI Taxonomy" id="2486751"/>
    <lineage>
        <taxon>Bacteria</taxon>
        <taxon>Bacillati</taxon>
        <taxon>Bacillota</taxon>
        <taxon>Bacilli</taxon>
        <taxon>Bacillales</taxon>
        <taxon>Paenibacillaceae</taxon>
        <taxon>Paenibacillus</taxon>
    </lineage>
</organism>
<evidence type="ECO:0000256" key="4">
    <source>
        <dbReference type="ARBA" id="ARBA00024446"/>
    </source>
</evidence>
<dbReference type="PANTHER" id="PTHR39330">
    <property type="entry name" value="ETHANOLAMINE AMMONIA-LYASE LIGHT CHAIN"/>
    <property type="match status" value="1"/>
</dbReference>
<dbReference type="PIRSF" id="PIRSF018982">
    <property type="entry name" value="EutC"/>
    <property type="match status" value="1"/>
</dbReference>
<dbReference type="InterPro" id="IPR009246">
    <property type="entry name" value="EutC"/>
</dbReference>
<dbReference type="Proteomes" id="UP001596047">
    <property type="component" value="Unassembled WGS sequence"/>
</dbReference>
<keyword evidence="1 5" id="KW-0846">Cobalamin</keyword>
<comment type="function">
    <text evidence="5">Catalyzes the deamination of various vicinal amino-alcohols to oxo compounds. Allows this organism to utilize ethanolamine as the sole source of nitrogen and carbon in the presence of external vitamin B12.</text>
</comment>
<comment type="similarity">
    <text evidence="5">Belongs to the EutC family.</text>
</comment>
<gene>
    <name evidence="5 6" type="primary">eutC</name>
    <name evidence="6" type="ORF">ACFPYJ_09315</name>
</gene>
<keyword evidence="2 5" id="KW-0456">Lyase</keyword>
<evidence type="ECO:0000256" key="3">
    <source>
        <dbReference type="ARBA" id="ARBA00023285"/>
    </source>
</evidence>
<dbReference type="EMBL" id="JBHSOW010000032">
    <property type="protein sequence ID" value="MFC5649325.1"/>
    <property type="molecule type" value="Genomic_DNA"/>
</dbReference>
<comment type="cofactor">
    <cofactor evidence="5">
        <name>adenosylcob(III)alamin</name>
        <dbReference type="ChEBI" id="CHEBI:18408"/>
    </cofactor>
    <text evidence="5">Binds between the large and small subunits.</text>
</comment>
<keyword evidence="7" id="KW-1185">Reference proteome</keyword>
<comment type="pathway">
    <text evidence="5">Amine and polyamine degradation; ethanolamine degradation.</text>
</comment>
<dbReference type="GO" id="GO:0008851">
    <property type="term" value="F:ethanolamine ammonia-lyase activity"/>
    <property type="evidence" value="ECO:0007669"/>
    <property type="project" value="UniProtKB-EC"/>
</dbReference>
<evidence type="ECO:0000256" key="1">
    <source>
        <dbReference type="ARBA" id="ARBA00022628"/>
    </source>
</evidence>
<dbReference type="PANTHER" id="PTHR39330:SF1">
    <property type="entry name" value="ETHANOLAMINE AMMONIA-LYASE SMALL SUBUNIT"/>
    <property type="match status" value="1"/>
</dbReference>
<dbReference type="NCBIfam" id="NF003971">
    <property type="entry name" value="PRK05465.1"/>
    <property type="match status" value="1"/>
</dbReference>
<dbReference type="Gene3D" id="1.10.30.40">
    <property type="entry name" value="Ethanolamine ammonia-lyase light chain (EutC), N-terminal domain"/>
    <property type="match status" value="1"/>
</dbReference>
<accession>A0ABW0VUP5</accession>
<dbReference type="Gene3D" id="3.40.50.11240">
    <property type="entry name" value="Ethanolamine ammonia-lyase light chain (EutC)"/>
    <property type="match status" value="1"/>
</dbReference>
<evidence type="ECO:0000256" key="5">
    <source>
        <dbReference type="HAMAP-Rule" id="MF_00601"/>
    </source>
</evidence>
<reference evidence="7" key="1">
    <citation type="journal article" date="2019" name="Int. J. Syst. Evol. Microbiol.">
        <title>The Global Catalogue of Microorganisms (GCM) 10K type strain sequencing project: providing services to taxonomists for standard genome sequencing and annotation.</title>
        <authorList>
            <consortium name="The Broad Institute Genomics Platform"/>
            <consortium name="The Broad Institute Genome Sequencing Center for Infectious Disease"/>
            <person name="Wu L."/>
            <person name="Ma J."/>
        </authorList>
    </citation>
    <scope>NUCLEOTIDE SEQUENCE [LARGE SCALE GENOMIC DNA]</scope>
    <source>
        <strain evidence="7">CGMCC 1.3240</strain>
    </source>
</reference>
<keyword evidence="4 5" id="KW-1283">Bacterial microcompartment</keyword>
<sequence>MGSNEERSAGKPERNEVLEELIRSTPARIGVGRAGTRPLTSTLLTLRLDHAAAVDSVYGEVRPELLDKLNLFSVTTMCRDKEMYLKRPDLGRRLTPESEARLAAACMAKPQVQIVVSGGLSAEAIEANIEDVYPSLLDSLRSYKLTWGTSFFVTNGRVACMDHIGELLEPEVLVMLIGERPGLASPQSMSAYLCYRPHIGTVESDRNVLSNIHRNGTQPIEAGAHIGTVVKAMIEQGTSGMNLRM</sequence>
<name>A0ABW0VUP5_9BACL</name>
<comment type="subunit">
    <text evidence="5">The basic unit is a heterodimer which dimerizes to form tetramers. The heterotetramers trimerize; 6 large subunits form a core ring with 6 small subunits projecting outwards.</text>
</comment>
<dbReference type="InterPro" id="IPR042255">
    <property type="entry name" value="EutC_N"/>
</dbReference>
<dbReference type="InterPro" id="IPR042251">
    <property type="entry name" value="EutC_C"/>
</dbReference>
<protein>
    <recommendedName>
        <fullName evidence="5">Ethanolamine ammonia-lyase small subunit</fullName>
        <shortName evidence="5">EAL small subunit</shortName>
        <ecNumber evidence="5">4.3.1.7</ecNumber>
    </recommendedName>
</protein>
<comment type="catalytic activity">
    <reaction evidence="5">
        <text>ethanolamine = acetaldehyde + NH4(+)</text>
        <dbReference type="Rhea" id="RHEA:15313"/>
        <dbReference type="ChEBI" id="CHEBI:15343"/>
        <dbReference type="ChEBI" id="CHEBI:28938"/>
        <dbReference type="ChEBI" id="CHEBI:57603"/>
        <dbReference type="EC" id="4.3.1.7"/>
    </reaction>
</comment>
<comment type="subcellular location">
    <subcellularLocation>
        <location evidence="5">Bacterial microcompartment</location>
    </subcellularLocation>
</comment>
<feature type="binding site" evidence="5">
    <location>
        <position position="158"/>
    </location>
    <ligand>
        <name>adenosylcob(III)alamin</name>
        <dbReference type="ChEBI" id="CHEBI:18408"/>
    </ligand>
</feature>
<dbReference type="Pfam" id="PF05985">
    <property type="entry name" value="EutC"/>
    <property type="match status" value="1"/>
</dbReference>
<dbReference type="RefSeq" id="WP_379187832.1">
    <property type="nucleotide sequence ID" value="NZ_JBHSOW010000032.1"/>
</dbReference>
<comment type="caution">
    <text evidence="6">The sequence shown here is derived from an EMBL/GenBank/DDBJ whole genome shotgun (WGS) entry which is preliminary data.</text>
</comment>
<dbReference type="EC" id="4.3.1.7" evidence="5"/>
<dbReference type="HAMAP" id="MF_00601">
    <property type="entry name" value="EutC"/>
    <property type="match status" value="1"/>
</dbReference>
<evidence type="ECO:0000313" key="6">
    <source>
        <dbReference type="EMBL" id="MFC5649325.1"/>
    </source>
</evidence>
<feature type="binding site" evidence="5">
    <location>
        <position position="179"/>
    </location>
    <ligand>
        <name>adenosylcob(III)alamin</name>
        <dbReference type="ChEBI" id="CHEBI:18408"/>
    </ligand>
</feature>
<proteinExistence type="inferred from homology"/>
<keyword evidence="3 5" id="KW-0170">Cobalt</keyword>
<evidence type="ECO:0000313" key="7">
    <source>
        <dbReference type="Proteomes" id="UP001596047"/>
    </source>
</evidence>
<evidence type="ECO:0000256" key="2">
    <source>
        <dbReference type="ARBA" id="ARBA00023239"/>
    </source>
</evidence>